<dbReference type="InParanoid" id="H0EWV4"/>
<comment type="caution">
    <text evidence="1">The sequence shown here is derived from an EMBL/GenBank/DDBJ whole genome shotgun (WGS) entry which is preliminary data.</text>
</comment>
<protein>
    <submittedName>
        <fullName evidence="1">Uncharacterized protein</fullName>
    </submittedName>
</protein>
<sequence length="57" mass="6374">MVTIRERIKVYDVRIATSTFGRVFRLDGSGHNEAQYKDCLLGSILFGFLTNLPVAIA</sequence>
<reference evidence="1 2" key="1">
    <citation type="journal article" date="2012" name="Eukaryot. Cell">
        <title>Genome sequence of the fungus Glarea lozoyensis: the first genome sequence of a species from the Helotiaceae family.</title>
        <authorList>
            <person name="Youssar L."/>
            <person name="Gruening B.A."/>
            <person name="Erxleben A."/>
            <person name="Guenther S."/>
            <person name="Huettel W."/>
        </authorList>
    </citation>
    <scope>NUCLEOTIDE SEQUENCE [LARGE SCALE GENOMIC DNA]</scope>
    <source>
        <strain evidence="2">ATCC 74030 / MF5533</strain>
    </source>
</reference>
<organism evidence="1 2">
    <name type="scientific">Glarea lozoyensis (strain ATCC 74030 / MF5533)</name>
    <dbReference type="NCBI Taxonomy" id="1104152"/>
    <lineage>
        <taxon>Eukaryota</taxon>
        <taxon>Fungi</taxon>
        <taxon>Dikarya</taxon>
        <taxon>Ascomycota</taxon>
        <taxon>Pezizomycotina</taxon>
        <taxon>Leotiomycetes</taxon>
        <taxon>Helotiales</taxon>
        <taxon>Helotiaceae</taxon>
        <taxon>Glarea</taxon>
    </lineage>
</organism>
<evidence type="ECO:0000313" key="2">
    <source>
        <dbReference type="Proteomes" id="UP000005446"/>
    </source>
</evidence>
<proteinExistence type="predicted"/>
<evidence type="ECO:0000313" key="1">
    <source>
        <dbReference type="EMBL" id="EHK96954.1"/>
    </source>
</evidence>
<dbReference type="Proteomes" id="UP000005446">
    <property type="component" value="Unassembled WGS sequence"/>
</dbReference>
<dbReference type="EMBL" id="AGUE01000214">
    <property type="protein sequence ID" value="EHK96954.1"/>
    <property type="molecule type" value="Genomic_DNA"/>
</dbReference>
<accession>H0EWV4</accession>
<dbReference type="AlphaFoldDB" id="H0EWV4"/>
<keyword evidence="2" id="KW-1185">Reference proteome</keyword>
<gene>
    <name evidence="1" type="ORF">M7I_7278</name>
</gene>
<name>H0EWV4_GLAL7</name>
<dbReference type="HOGENOM" id="CLU_2996673_0_0_1"/>